<dbReference type="EC" id="1.6.5.9" evidence="8"/>
<reference evidence="8 9" key="1">
    <citation type="submission" date="2023-10" db="EMBL/GenBank/DDBJ databases">
        <title>Sphingomonas sp. HF-S4 16S ribosomal RNA gene Genome sequencing and assembly.</title>
        <authorList>
            <person name="Lee H."/>
        </authorList>
    </citation>
    <scope>NUCLEOTIDE SEQUENCE [LARGE SCALE GENOMIC DNA]</scope>
    <source>
        <strain evidence="8 9">HF-S4</strain>
    </source>
</reference>
<keyword evidence="3" id="KW-1003">Cell membrane</keyword>
<evidence type="ECO:0000256" key="4">
    <source>
        <dbReference type="ARBA" id="ARBA00022692"/>
    </source>
</evidence>
<dbReference type="GO" id="GO:0050136">
    <property type="term" value="F:NADH dehydrogenase (quinone) (non-electrogenic) activity"/>
    <property type="evidence" value="ECO:0007669"/>
    <property type="project" value="UniProtKB-EC"/>
</dbReference>
<keyword evidence="9" id="KW-1185">Reference proteome</keyword>
<organism evidence="8 9">
    <name type="scientific">Sphingomonas agrestis</name>
    <dbReference type="NCBI Taxonomy" id="3080540"/>
    <lineage>
        <taxon>Bacteria</taxon>
        <taxon>Pseudomonadati</taxon>
        <taxon>Pseudomonadota</taxon>
        <taxon>Alphaproteobacteria</taxon>
        <taxon>Sphingomonadales</taxon>
        <taxon>Sphingomonadaceae</taxon>
        <taxon>Sphingomonas</taxon>
    </lineage>
</organism>
<evidence type="ECO:0000313" key="9">
    <source>
        <dbReference type="Proteomes" id="UP001273531"/>
    </source>
</evidence>
<evidence type="ECO:0000256" key="1">
    <source>
        <dbReference type="ARBA" id="ARBA00004651"/>
    </source>
</evidence>
<dbReference type="Pfam" id="PF00420">
    <property type="entry name" value="Oxidored_q2"/>
    <property type="match status" value="1"/>
</dbReference>
<dbReference type="RefSeq" id="WP_317224988.1">
    <property type="nucleotide sequence ID" value="NZ_JAWJEJ010000001.1"/>
</dbReference>
<protein>
    <submittedName>
        <fullName evidence="8">NADH-quinone oxidoreductase subunit K</fullName>
        <ecNumber evidence="8">1.6.5.9</ecNumber>
    </submittedName>
</protein>
<dbReference type="PANTHER" id="PTHR34583">
    <property type="entry name" value="ANTIPORTER SUBUNIT MNHC2-RELATED"/>
    <property type="match status" value="1"/>
</dbReference>
<keyword evidence="5 7" id="KW-1133">Transmembrane helix</keyword>
<evidence type="ECO:0000256" key="5">
    <source>
        <dbReference type="ARBA" id="ARBA00022989"/>
    </source>
</evidence>
<keyword evidence="6 7" id="KW-0472">Membrane</keyword>
<dbReference type="InterPro" id="IPR050601">
    <property type="entry name" value="CPA3_antiporter_subunitC"/>
</dbReference>
<dbReference type="PANTHER" id="PTHR34583:SF2">
    <property type="entry name" value="ANTIPORTER SUBUNIT MNHC2-RELATED"/>
    <property type="match status" value="1"/>
</dbReference>
<evidence type="ECO:0000256" key="3">
    <source>
        <dbReference type="ARBA" id="ARBA00022475"/>
    </source>
</evidence>
<dbReference type="InterPro" id="IPR039428">
    <property type="entry name" value="NUOK/Mnh_C1-like"/>
</dbReference>
<gene>
    <name evidence="8" type="ORF">RZN05_02190</name>
</gene>
<sequence>MMILYALAGAGIMASALFMVLSRNLVRMLLGLSLLATGTNLLLFLAGRVRSEQPPIIAEGAKTLGEAADPLSQALILTAIVIGFALTVVLAILVLRTWRTASTVDARNVDAAETLGPPKSRDPIDV</sequence>
<feature type="transmembrane region" description="Helical" evidence="7">
    <location>
        <begin position="6"/>
        <end position="22"/>
    </location>
</feature>
<keyword evidence="8" id="KW-0560">Oxidoreductase</keyword>
<accession>A0ABU3Y323</accession>
<feature type="transmembrane region" description="Helical" evidence="7">
    <location>
        <begin position="74"/>
        <end position="95"/>
    </location>
</feature>
<comment type="caution">
    <text evidence="8">The sequence shown here is derived from an EMBL/GenBank/DDBJ whole genome shotgun (WGS) entry which is preliminary data.</text>
</comment>
<dbReference type="Gene3D" id="1.10.287.3510">
    <property type="match status" value="1"/>
</dbReference>
<evidence type="ECO:0000256" key="6">
    <source>
        <dbReference type="ARBA" id="ARBA00023136"/>
    </source>
</evidence>
<name>A0ABU3Y323_9SPHN</name>
<evidence type="ECO:0000256" key="2">
    <source>
        <dbReference type="ARBA" id="ARBA00010388"/>
    </source>
</evidence>
<keyword evidence="4 7" id="KW-0812">Transmembrane</keyword>
<proteinExistence type="inferred from homology"/>
<dbReference type="Proteomes" id="UP001273531">
    <property type="component" value="Unassembled WGS sequence"/>
</dbReference>
<dbReference type="EMBL" id="JAWJEJ010000001">
    <property type="protein sequence ID" value="MDV3455779.1"/>
    <property type="molecule type" value="Genomic_DNA"/>
</dbReference>
<comment type="similarity">
    <text evidence="2">Belongs to the CPA3 antiporters (TC 2.A.63) subunit C family.</text>
</comment>
<evidence type="ECO:0000313" key="8">
    <source>
        <dbReference type="EMBL" id="MDV3455779.1"/>
    </source>
</evidence>
<feature type="transmembrane region" description="Helical" evidence="7">
    <location>
        <begin position="29"/>
        <end position="47"/>
    </location>
</feature>
<evidence type="ECO:0000256" key="7">
    <source>
        <dbReference type="SAM" id="Phobius"/>
    </source>
</evidence>
<comment type="subcellular location">
    <subcellularLocation>
        <location evidence="1">Cell membrane</location>
        <topology evidence="1">Multi-pass membrane protein</topology>
    </subcellularLocation>
</comment>